<feature type="compositionally biased region" description="Low complexity" evidence="1">
    <location>
        <begin position="91"/>
        <end position="100"/>
    </location>
</feature>
<keyword evidence="3" id="KW-1185">Reference proteome</keyword>
<feature type="compositionally biased region" description="Polar residues" evidence="1">
    <location>
        <begin position="116"/>
        <end position="128"/>
    </location>
</feature>
<feature type="compositionally biased region" description="Basic residues" evidence="1">
    <location>
        <begin position="101"/>
        <end position="115"/>
    </location>
</feature>
<evidence type="ECO:0000256" key="1">
    <source>
        <dbReference type="SAM" id="MobiDB-lite"/>
    </source>
</evidence>
<protein>
    <submittedName>
        <fullName evidence="2">Uncharacterized protein</fullName>
    </submittedName>
</protein>
<feature type="region of interest" description="Disordered" evidence="1">
    <location>
        <begin position="89"/>
        <end position="140"/>
    </location>
</feature>
<gene>
    <name evidence="2" type="ORF">V8G54_000565</name>
</gene>
<dbReference type="Proteomes" id="UP001374535">
    <property type="component" value="Chromosome 1"/>
</dbReference>
<dbReference type="AlphaFoldDB" id="A0AAQ3SAP3"/>
<dbReference type="EMBL" id="CP144700">
    <property type="protein sequence ID" value="WVZ22021.1"/>
    <property type="molecule type" value="Genomic_DNA"/>
</dbReference>
<sequence length="231" mass="26569">MSFNKNAATGTSSTFDPTISSICQEIPRHINGINSIKLNSPPSFPSILLLLTSRPTLTPITPRLIQRRPRVRIPTPNIIRKLRIIRNTGGASPAVPSSRPLRPRRRPARLRRRRPGQSSHVYQRTAEQTRVPRNHHHRPCNHNSTTLQTKFATHVNQNRAPQHGATQIHAGKYVQTPVPFYVHVAVENQTRIEIACGGERARPIETLLARERGRMRQWRRRRRRRRRVVAK</sequence>
<evidence type="ECO:0000313" key="2">
    <source>
        <dbReference type="EMBL" id="WVZ22021.1"/>
    </source>
</evidence>
<name>A0AAQ3SAP3_VIGMU</name>
<organism evidence="2 3">
    <name type="scientific">Vigna mungo</name>
    <name type="common">Black gram</name>
    <name type="synonym">Phaseolus mungo</name>
    <dbReference type="NCBI Taxonomy" id="3915"/>
    <lineage>
        <taxon>Eukaryota</taxon>
        <taxon>Viridiplantae</taxon>
        <taxon>Streptophyta</taxon>
        <taxon>Embryophyta</taxon>
        <taxon>Tracheophyta</taxon>
        <taxon>Spermatophyta</taxon>
        <taxon>Magnoliopsida</taxon>
        <taxon>eudicotyledons</taxon>
        <taxon>Gunneridae</taxon>
        <taxon>Pentapetalae</taxon>
        <taxon>rosids</taxon>
        <taxon>fabids</taxon>
        <taxon>Fabales</taxon>
        <taxon>Fabaceae</taxon>
        <taxon>Papilionoideae</taxon>
        <taxon>50 kb inversion clade</taxon>
        <taxon>NPAAA clade</taxon>
        <taxon>indigoferoid/millettioid clade</taxon>
        <taxon>Phaseoleae</taxon>
        <taxon>Vigna</taxon>
    </lineage>
</organism>
<accession>A0AAQ3SAP3</accession>
<evidence type="ECO:0000313" key="3">
    <source>
        <dbReference type="Proteomes" id="UP001374535"/>
    </source>
</evidence>
<reference evidence="2 3" key="1">
    <citation type="journal article" date="2023" name="Life. Sci Alliance">
        <title>Evolutionary insights into 3D genome organization and epigenetic landscape of Vigna mungo.</title>
        <authorList>
            <person name="Junaid A."/>
            <person name="Singh B."/>
            <person name="Bhatia S."/>
        </authorList>
    </citation>
    <scope>NUCLEOTIDE SEQUENCE [LARGE SCALE GENOMIC DNA]</scope>
    <source>
        <strain evidence="2">Urdbean</strain>
    </source>
</reference>
<proteinExistence type="predicted"/>